<proteinExistence type="predicted"/>
<name>A0A0F9RJW4_9ZZZZ</name>
<organism evidence="2">
    <name type="scientific">marine sediment metagenome</name>
    <dbReference type="NCBI Taxonomy" id="412755"/>
    <lineage>
        <taxon>unclassified sequences</taxon>
        <taxon>metagenomes</taxon>
        <taxon>ecological metagenomes</taxon>
    </lineage>
</organism>
<evidence type="ECO:0008006" key="3">
    <source>
        <dbReference type="Google" id="ProtNLM"/>
    </source>
</evidence>
<gene>
    <name evidence="2" type="ORF">LCGC14_0965030</name>
</gene>
<reference evidence="2" key="1">
    <citation type="journal article" date="2015" name="Nature">
        <title>Complex archaea that bridge the gap between prokaryotes and eukaryotes.</title>
        <authorList>
            <person name="Spang A."/>
            <person name="Saw J.H."/>
            <person name="Jorgensen S.L."/>
            <person name="Zaremba-Niedzwiedzka K."/>
            <person name="Martijn J."/>
            <person name="Lind A.E."/>
            <person name="van Eijk R."/>
            <person name="Schleper C."/>
            <person name="Guy L."/>
            <person name="Ettema T.J."/>
        </authorList>
    </citation>
    <scope>NUCLEOTIDE SEQUENCE</scope>
</reference>
<feature type="region of interest" description="Disordered" evidence="1">
    <location>
        <begin position="290"/>
        <end position="309"/>
    </location>
</feature>
<dbReference type="EMBL" id="LAZR01003511">
    <property type="protein sequence ID" value="KKN17518.1"/>
    <property type="molecule type" value="Genomic_DNA"/>
</dbReference>
<accession>A0A0F9RJW4</accession>
<feature type="compositionally biased region" description="Polar residues" evidence="1">
    <location>
        <begin position="552"/>
        <end position="562"/>
    </location>
</feature>
<feature type="region of interest" description="Disordered" evidence="1">
    <location>
        <begin position="525"/>
        <end position="562"/>
    </location>
</feature>
<sequence length="562" mass="62738">MADIDYRELAKQTRTDWGGLFTRIYDDNEMINLAKYTLLDTDGKEIPNALSLTLNDFAVFVNKVETALGDSEEKLVVETEDKNLDTSKVETVIKAMFRGGDKLLANQQESPLDMAIDQQNCRAGGSAAKVIFNVDAETGELTPQIRSLNRIGLTFASDTKGVTWTSYLTKRSRTRILSEYPDVESYLRGKETDIEVEDIWSREHNEVWVNGHQVWNRENLFKNFRTGEGYVPIVIRIVPMGSTYGDIKFWGESLLLLIRTIMPELNRLLSIAQSLNQKELDHALQLKVEEEDLDGSDPPEHDNVTNPRKVTKVGKGGGFDIMPLGELRQQAWQLYQAYEARMQRGGANAFDLGTFSQTMSFIALAEVAEGREQIYLPRLNTRGLLKDGIAEMGVDQILTSGLSEVKLGGQTYKVSDLKGEYDIKHKYTNKSSVKDAARWQMYAAIGNGLSERSKLEKVIELEDVDGEIRQKKIEEAEILFVSVKKARAIRALAEEADAGSEQAKIELELALQELEVTLDQIMAGDIEPEQGIPKEPQKPNPLALSNRGGGSQALNNGGNENG</sequence>
<evidence type="ECO:0000256" key="1">
    <source>
        <dbReference type="SAM" id="MobiDB-lite"/>
    </source>
</evidence>
<dbReference type="AlphaFoldDB" id="A0A0F9RJW4"/>
<protein>
    <recommendedName>
        <fullName evidence="3">Portal protein</fullName>
    </recommendedName>
</protein>
<comment type="caution">
    <text evidence="2">The sequence shown here is derived from an EMBL/GenBank/DDBJ whole genome shotgun (WGS) entry which is preliminary data.</text>
</comment>
<evidence type="ECO:0000313" key="2">
    <source>
        <dbReference type="EMBL" id="KKN17518.1"/>
    </source>
</evidence>